<proteinExistence type="predicted"/>
<feature type="compositionally biased region" description="Low complexity" evidence="1">
    <location>
        <begin position="10"/>
        <end position="22"/>
    </location>
</feature>
<feature type="region of interest" description="Disordered" evidence="1">
    <location>
        <begin position="42"/>
        <end position="61"/>
    </location>
</feature>
<dbReference type="Proteomes" id="UP000731907">
    <property type="component" value="Unassembled WGS sequence"/>
</dbReference>
<comment type="caution">
    <text evidence="2">The sequence shown here is derived from an EMBL/GenBank/DDBJ whole genome shotgun (WGS) entry which is preliminary data.</text>
</comment>
<sequence>MFDSGEKQRSSPARQAASSARRPVWTALVGWTIWRLRRHQSAGTVARDNRQTTALNDFDQP</sequence>
<feature type="region of interest" description="Disordered" evidence="1">
    <location>
        <begin position="1"/>
        <end position="22"/>
    </location>
</feature>
<reference evidence="2 3" key="1">
    <citation type="submission" date="2021-06" db="EMBL/GenBank/DDBJ databases">
        <title>Rhodobacteraceae bacterium strain HSP-20.</title>
        <authorList>
            <person name="Chen W.-M."/>
        </authorList>
    </citation>
    <scope>NUCLEOTIDE SEQUENCE [LARGE SCALE GENOMIC DNA]</scope>
    <source>
        <strain evidence="2 3">HSP-20</strain>
    </source>
</reference>
<dbReference type="RefSeq" id="WP_161763047.1">
    <property type="nucleotide sequence ID" value="NZ_JAAATX020000009.1"/>
</dbReference>
<evidence type="ECO:0000313" key="3">
    <source>
        <dbReference type="Proteomes" id="UP000731907"/>
    </source>
</evidence>
<organism evidence="2 3">
    <name type="scientific">Paragemmobacter amnigenus</name>
    <dbReference type="NCBI Taxonomy" id="2852097"/>
    <lineage>
        <taxon>Bacteria</taxon>
        <taxon>Pseudomonadati</taxon>
        <taxon>Pseudomonadota</taxon>
        <taxon>Alphaproteobacteria</taxon>
        <taxon>Rhodobacterales</taxon>
        <taxon>Paracoccaceae</taxon>
        <taxon>Paragemmobacter</taxon>
    </lineage>
</organism>
<evidence type="ECO:0000256" key="1">
    <source>
        <dbReference type="SAM" id="MobiDB-lite"/>
    </source>
</evidence>
<gene>
    <name evidence="2" type="ORF">GU927_013925</name>
</gene>
<dbReference type="EMBL" id="JAAATX020000009">
    <property type="protein sequence ID" value="MBU9698945.1"/>
    <property type="molecule type" value="Genomic_DNA"/>
</dbReference>
<evidence type="ECO:0000313" key="2">
    <source>
        <dbReference type="EMBL" id="MBU9698945.1"/>
    </source>
</evidence>
<protein>
    <submittedName>
        <fullName evidence="2">Uncharacterized protein</fullName>
    </submittedName>
</protein>
<name>A0ABS6J5A4_9RHOB</name>
<accession>A0ABS6J5A4</accession>
<keyword evidence="3" id="KW-1185">Reference proteome</keyword>